<feature type="domain" description="Glycosyl transferase family 1" evidence="3">
    <location>
        <begin position="195"/>
        <end position="351"/>
    </location>
</feature>
<keyword evidence="1" id="KW-0328">Glycosyltransferase</keyword>
<keyword evidence="2 5" id="KW-0808">Transferase</keyword>
<evidence type="ECO:0000313" key="6">
    <source>
        <dbReference type="Proteomes" id="UP000319818"/>
    </source>
</evidence>
<dbReference type="PANTHER" id="PTHR45947:SF3">
    <property type="entry name" value="SULFOQUINOVOSYL TRANSFERASE SQD2"/>
    <property type="match status" value="1"/>
</dbReference>
<sequence>MMKALFVLHSAAPSGAELSVERLVVALRGTVDVTTVFLEDGPMVERLCASGAEVVVLRSTFDSRAITIEGRTIRKLLIGLVGLVRLGWSLGALVHRSGASVVVAHTTKALVMSAVATRRARVPLVWHTHDRISAEYFGRVLATLIRLLGWIVSDAYIANSRSTLGTLNRWRRRALVAYPCAELDREPPERTERSPADTVVAVVGRLTRWKGQDVFLRALADVALRPEHVYLVGGALFGEDAYRDELHALASELDLAVTFTGHVDDPLSYMRRADILVHCSVIAEPFGQVVVQGMSAGCAVIASRPGGPTEVIEPEVSGLLVDGGDRGQLTAALDRLILDGELRQRLASAARVQATRFDDARTARDVADFLATVVATAGGRPAHV</sequence>
<dbReference type="EMBL" id="VFPH01000001">
    <property type="protein sequence ID" value="TQM43099.1"/>
    <property type="molecule type" value="Genomic_DNA"/>
</dbReference>
<evidence type="ECO:0000259" key="3">
    <source>
        <dbReference type="Pfam" id="PF00534"/>
    </source>
</evidence>
<dbReference type="GO" id="GO:1901137">
    <property type="term" value="P:carbohydrate derivative biosynthetic process"/>
    <property type="evidence" value="ECO:0007669"/>
    <property type="project" value="UniProtKB-ARBA"/>
</dbReference>
<name>A0A543GAJ4_9PSEU</name>
<evidence type="ECO:0000256" key="2">
    <source>
        <dbReference type="ARBA" id="ARBA00022679"/>
    </source>
</evidence>
<feature type="domain" description="Glycosyltransferase subfamily 4-like N-terminal" evidence="4">
    <location>
        <begin position="15"/>
        <end position="157"/>
    </location>
</feature>
<protein>
    <submittedName>
        <fullName evidence="5">Glycosyltransferase involved in cell wall biosynthesis</fullName>
    </submittedName>
</protein>
<dbReference type="InterPro" id="IPR028098">
    <property type="entry name" value="Glyco_trans_4-like_N"/>
</dbReference>
<dbReference type="InterPro" id="IPR050194">
    <property type="entry name" value="Glycosyltransferase_grp1"/>
</dbReference>
<proteinExistence type="predicted"/>
<dbReference type="AlphaFoldDB" id="A0A543GAJ4"/>
<comment type="caution">
    <text evidence="5">The sequence shown here is derived from an EMBL/GenBank/DDBJ whole genome shotgun (WGS) entry which is preliminary data.</text>
</comment>
<dbReference type="SUPFAM" id="SSF53756">
    <property type="entry name" value="UDP-Glycosyltransferase/glycogen phosphorylase"/>
    <property type="match status" value="1"/>
</dbReference>
<keyword evidence="6" id="KW-1185">Reference proteome</keyword>
<dbReference type="Pfam" id="PF00534">
    <property type="entry name" value="Glycos_transf_1"/>
    <property type="match status" value="1"/>
</dbReference>
<dbReference type="Pfam" id="PF13579">
    <property type="entry name" value="Glyco_trans_4_4"/>
    <property type="match status" value="1"/>
</dbReference>
<evidence type="ECO:0000256" key="1">
    <source>
        <dbReference type="ARBA" id="ARBA00022676"/>
    </source>
</evidence>
<dbReference type="CDD" id="cd03801">
    <property type="entry name" value="GT4_PimA-like"/>
    <property type="match status" value="1"/>
</dbReference>
<organism evidence="5 6">
    <name type="scientific">Pseudonocardia cypriaca</name>
    <dbReference type="NCBI Taxonomy" id="882449"/>
    <lineage>
        <taxon>Bacteria</taxon>
        <taxon>Bacillati</taxon>
        <taxon>Actinomycetota</taxon>
        <taxon>Actinomycetes</taxon>
        <taxon>Pseudonocardiales</taxon>
        <taxon>Pseudonocardiaceae</taxon>
        <taxon>Pseudonocardia</taxon>
    </lineage>
</organism>
<gene>
    <name evidence="5" type="ORF">FB388_0440</name>
</gene>
<dbReference type="OrthoDB" id="9814612at2"/>
<dbReference type="PANTHER" id="PTHR45947">
    <property type="entry name" value="SULFOQUINOVOSYL TRANSFERASE SQD2"/>
    <property type="match status" value="1"/>
</dbReference>
<dbReference type="InterPro" id="IPR001296">
    <property type="entry name" value="Glyco_trans_1"/>
</dbReference>
<dbReference type="RefSeq" id="WP_142096119.1">
    <property type="nucleotide sequence ID" value="NZ_VFPH01000001.1"/>
</dbReference>
<dbReference type="Proteomes" id="UP000319818">
    <property type="component" value="Unassembled WGS sequence"/>
</dbReference>
<dbReference type="Gene3D" id="3.40.50.2000">
    <property type="entry name" value="Glycogen Phosphorylase B"/>
    <property type="match status" value="2"/>
</dbReference>
<dbReference type="GO" id="GO:0016757">
    <property type="term" value="F:glycosyltransferase activity"/>
    <property type="evidence" value="ECO:0007669"/>
    <property type="project" value="UniProtKB-KW"/>
</dbReference>
<evidence type="ECO:0000259" key="4">
    <source>
        <dbReference type="Pfam" id="PF13579"/>
    </source>
</evidence>
<evidence type="ECO:0000313" key="5">
    <source>
        <dbReference type="EMBL" id="TQM43099.1"/>
    </source>
</evidence>
<reference evidence="5 6" key="1">
    <citation type="submission" date="2019-06" db="EMBL/GenBank/DDBJ databases">
        <title>Sequencing the genomes of 1000 actinobacteria strains.</title>
        <authorList>
            <person name="Klenk H.-P."/>
        </authorList>
    </citation>
    <scope>NUCLEOTIDE SEQUENCE [LARGE SCALE GENOMIC DNA]</scope>
    <source>
        <strain evidence="5 6">DSM 45511</strain>
    </source>
</reference>
<accession>A0A543GAJ4</accession>